<evidence type="ECO:0000256" key="9">
    <source>
        <dbReference type="ARBA" id="ARBA00009407"/>
    </source>
</evidence>
<dbReference type="GO" id="GO:0031901">
    <property type="term" value="C:early endosome membrane"/>
    <property type="evidence" value="ECO:0007669"/>
    <property type="project" value="UniProtKB-SubCell"/>
</dbReference>
<dbReference type="Pfam" id="PF16979">
    <property type="entry name" value="SIN1_PH"/>
    <property type="match status" value="1"/>
</dbReference>
<organism evidence="28 29">
    <name type="scientific">Pinctada imbricata</name>
    <name type="common">Atlantic pearl-oyster</name>
    <name type="synonym">Pinctada martensii</name>
    <dbReference type="NCBI Taxonomy" id="66713"/>
    <lineage>
        <taxon>Eukaryota</taxon>
        <taxon>Metazoa</taxon>
        <taxon>Spiralia</taxon>
        <taxon>Lophotrochozoa</taxon>
        <taxon>Mollusca</taxon>
        <taxon>Bivalvia</taxon>
        <taxon>Autobranchia</taxon>
        <taxon>Pteriomorphia</taxon>
        <taxon>Pterioida</taxon>
        <taxon>Pterioidea</taxon>
        <taxon>Pteriidae</taxon>
        <taxon>Pinctada</taxon>
    </lineage>
</organism>
<feature type="domain" description="SIN1-type PH" evidence="26">
    <location>
        <begin position="417"/>
        <end position="521"/>
    </location>
</feature>
<evidence type="ECO:0000313" key="28">
    <source>
        <dbReference type="EMBL" id="KAK3087119.1"/>
    </source>
</evidence>
<keyword evidence="13" id="KW-0967">Endosome</keyword>
<accession>A0AA89BY85</accession>
<reference evidence="28" key="1">
    <citation type="submission" date="2019-08" db="EMBL/GenBank/DDBJ databases">
        <title>The improved chromosome-level genome for the pearl oyster Pinctada fucata martensii using PacBio sequencing and Hi-C.</title>
        <authorList>
            <person name="Zheng Z."/>
        </authorList>
    </citation>
    <scope>NUCLEOTIDE SEQUENCE</scope>
    <source>
        <strain evidence="28">ZZ-2019</strain>
        <tissue evidence="28">Adductor muscle</tissue>
    </source>
</reference>
<keyword evidence="16" id="KW-0333">Golgi apparatus</keyword>
<keyword evidence="17" id="KW-0496">Mitochondrion</keyword>
<feature type="domain" description="Sin1 N-terminal" evidence="24">
    <location>
        <begin position="16"/>
        <end position="124"/>
    </location>
</feature>
<evidence type="ECO:0000256" key="20">
    <source>
        <dbReference type="ARBA" id="ARBA00023242"/>
    </source>
</evidence>
<dbReference type="GO" id="GO:0005886">
    <property type="term" value="C:plasma membrane"/>
    <property type="evidence" value="ECO:0007669"/>
    <property type="project" value="UniProtKB-SubCell"/>
</dbReference>
<dbReference type="AlphaFoldDB" id="A0AA89BY85"/>
<evidence type="ECO:0000256" key="11">
    <source>
        <dbReference type="ARBA" id="ARBA00022475"/>
    </source>
</evidence>
<keyword evidence="11" id="KW-1003">Cell membrane</keyword>
<evidence type="ECO:0000256" key="13">
    <source>
        <dbReference type="ARBA" id="ARBA00022753"/>
    </source>
</evidence>
<evidence type="ECO:0000259" key="25">
    <source>
        <dbReference type="Pfam" id="PF16978"/>
    </source>
</evidence>
<dbReference type="GO" id="GO:0030674">
    <property type="term" value="F:protein-macromolecule adaptor activity"/>
    <property type="evidence" value="ECO:0007669"/>
    <property type="project" value="UniProtKB-ARBA"/>
</dbReference>
<evidence type="ECO:0000256" key="1">
    <source>
        <dbReference type="ARBA" id="ARBA00004123"/>
    </source>
</evidence>
<dbReference type="Proteomes" id="UP001186944">
    <property type="component" value="Unassembled WGS sequence"/>
</dbReference>
<dbReference type="GO" id="GO:0005546">
    <property type="term" value="F:phosphatidylinositol-4,5-bisphosphate binding"/>
    <property type="evidence" value="ECO:0007669"/>
    <property type="project" value="TreeGrafter"/>
</dbReference>
<feature type="region of interest" description="Disordered" evidence="23">
    <location>
        <begin position="42"/>
        <end position="61"/>
    </location>
</feature>
<evidence type="ECO:0000256" key="12">
    <source>
        <dbReference type="ARBA" id="ARBA00022490"/>
    </source>
</evidence>
<dbReference type="Pfam" id="PF25322">
    <property type="entry name" value="RBD_SIN1"/>
    <property type="match status" value="1"/>
</dbReference>
<evidence type="ECO:0000256" key="21">
    <source>
        <dbReference type="ARBA" id="ARBA00023765"/>
    </source>
</evidence>
<comment type="subcellular location">
    <subcellularLocation>
        <location evidence="2">Cell membrane</location>
        <topology evidence="2">Peripheral membrane protein</topology>
    </subcellularLocation>
    <subcellularLocation>
        <location evidence="7">Cytoplasm</location>
        <location evidence="7">Perinuclear region</location>
    </subcellularLocation>
    <subcellularLocation>
        <location evidence="3">Early endosome membrane</location>
        <topology evidence="3">Peripheral membrane protein</topology>
    </subcellularLocation>
    <subcellularLocation>
        <location evidence="5">Endoplasmic reticulum membrane</location>
        <topology evidence="5">Peripheral membrane protein</topology>
    </subcellularLocation>
    <subcellularLocation>
        <location evidence="4">Golgi apparatus membrane</location>
        <topology evidence="4">Peripheral membrane protein</topology>
    </subcellularLocation>
    <subcellularLocation>
        <location evidence="8">Late endosome membrane</location>
        <topology evidence="8">Peripheral membrane protein</topology>
    </subcellularLocation>
    <subcellularLocation>
        <location evidence="21">Lysosome membrane</location>
        <topology evidence="21">Peripheral membrane protein</topology>
    </subcellularLocation>
    <subcellularLocation>
        <location evidence="6">Mitochondrion outer membrane</location>
        <topology evidence="6">Peripheral membrane protein</topology>
    </subcellularLocation>
    <subcellularLocation>
        <location evidence="1">Nucleus</location>
    </subcellularLocation>
</comment>
<evidence type="ECO:0000313" key="29">
    <source>
        <dbReference type="Proteomes" id="UP001186944"/>
    </source>
</evidence>
<evidence type="ECO:0000256" key="2">
    <source>
        <dbReference type="ARBA" id="ARBA00004202"/>
    </source>
</evidence>
<keyword evidence="20" id="KW-0539">Nucleus</keyword>
<keyword evidence="14" id="KW-1000">Mitochondrion outer membrane</keyword>
<dbReference type="InterPro" id="IPR032679">
    <property type="entry name" value="Sin1_N"/>
</dbReference>
<evidence type="ECO:0000256" key="17">
    <source>
        <dbReference type="ARBA" id="ARBA00023128"/>
    </source>
</evidence>
<dbReference type="InterPro" id="IPR057339">
    <property type="entry name" value="RBD_SIN1"/>
</dbReference>
<evidence type="ECO:0000256" key="7">
    <source>
        <dbReference type="ARBA" id="ARBA00004556"/>
    </source>
</evidence>
<dbReference type="GO" id="GO:0048471">
    <property type="term" value="C:perinuclear region of cytoplasm"/>
    <property type="evidence" value="ECO:0007669"/>
    <property type="project" value="UniProtKB-SubCell"/>
</dbReference>
<evidence type="ECO:0000256" key="18">
    <source>
        <dbReference type="ARBA" id="ARBA00023136"/>
    </source>
</evidence>
<evidence type="ECO:0000256" key="5">
    <source>
        <dbReference type="ARBA" id="ARBA00004406"/>
    </source>
</evidence>
<dbReference type="Gene3D" id="2.30.29.30">
    <property type="entry name" value="Pleckstrin-homology domain (PH domain)/Phosphotyrosine-binding domain (PTB)"/>
    <property type="match status" value="1"/>
</dbReference>
<dbReference type="GO" id="GO:0005789">
    <property type="term" value="C:endoplasmic reticulum membrane"/>
    <property type="evidence" value="ECO:0007669"/>
    <property type="project" value="UniProtKB-SubCell"/>
</dbReference>
<dbReference type="GO" id="GO:0031902">
    <property type="term" value="C:late endosome membrane"/>
    <property type="evidence" value="ECO:0007669"/>
    <property type="project" value="UniProtKB-SubCell"/>
</dbReference>
<dbReference type="FunFam" id="2.30.29.30:FF:000585">
    <property type="entry name" value="target of rapamycin complex 2 subunit MAPKAP1 isoform X3"/>
    <property type="match status" value="1"/>
</dbReference>
<dbReference type="GO" id="GO:0000139">
    <property type="term" value="C:Golgi membrane"/>
    <property type="evidence" value="ECO:0007669"/>
    <property type="project" value="UniProtKB-SubCell"/>
</dbReference>
<name>A0AA89BY85_PINIB</name>
<dbReference type="GO" id="GO:0005634">
    <property type="term" value="C:nucleus"/>
    <property type="evidence" value="ECO:0007669"/>
    <property type="project" value="UniProtKB-SubCell"/>
</dbReference>
<evidence type="ECO:0000256" key="4">
    <source>
        <dbReference type="ARBA" id="ARBA00004395"/>
    </source>
</evidence>
<protein>
    <recommendedName>
        <fullName evidence="10">Target of rapamycin complex 2 subunit MAPKAP1</fullName>
    </recommendedName>
    <alternativeName>
        <fullName evidence="22">Stress-activated map kinase-interacting protein 1</fullName>
    </alternativeName>
</protein>
<evidence type="ECO:0000259" key="27">
    <source>
        <dbReference type="Pfam" id="PF25322"/>
    </source>
</evidence>
<comment type="caution">
    <text evidence="28">The sequence shown here is derived from an EMBL/GenBank/DDBJ whole genome shotgun (WGS) entry which is preliminary data.</text>
</comment>
<dbReference type="Pfam" id="PF16978">
    <property type="entry name" value="CRIM"/>
    <property type="match status" value="1"/>
</dbReference>
<feature type="region of interest" description="Disordered" evidence="23">
    <location>
        <begin position="84"/>
        <end position="115"/>
    </location>
</feature>
<keyword evidence="19" id="KW-0458">Lysosome</keyword>
<sequence length="549" mass="62378">MMDDPSFLISHIRNSFITSDDTGMCEIIIENDEFDRDKRKALRQDSSIKEQGGSDFSDTELSNSYDILPDMGYGHRLRSNTAQRLERMKKDKRSQRKVKNIPWREPPVDYTGDDKSHLFEKKDLSGSDISHPEETKSNVSALSMQLEGFSNHLVNPFLEYSKFDGRACLGSTKKIDIFLTMAPQEERGYPLTVIVVSNARIQDLIGLICWQYTTENREPKLKENIETYCLHIAEDDGEVDMDFPSLDNREPVSKFGFSKLALVEKEPPPQSPNKSALVVTVIASLDNREPVSKFGFSKLALVEKEPPPQSPNKSALVVTVFVPNRGFNKFQVASMNTTVGEIMQRVIKRRKIKLRPGQQYNLEKQSEPGTTLDLDTTLVSLDTMEFCLIRENSIRGEREDSEEGDTSTMAASLTSHQYRSYMVSMVHKLRANTDVQLGISGEKIEIDPVATKGSVKFLRQKPTTHDLDSIASCDKIEDKSSGKSLFSLTYVSDKDQYKHLEFEAESDVAKEIIRKVNSILELRLSPVRKEYVAIKERKMLKKQESLRFS</sequence>
<evidence type="ECO:0000256" key="3">
    <source>
        <dbReference type="ARBA" id="ARBA00004220"/>
    </source>
</evidence>
<evidence type="ECO:0000256" key="22">
    <source>
        <dbReference type="ARBA" id="ARBA00031431"/>
    </source>
</evidence>
<dbReference type="InterPro" id="IPR031567">
    <property type="entry name" value="CRIM_dom"/>
</dbReference>
<evidence type="ECO:0000256" key="10">
    <source>
        <dbReference type="ARBA" id="ARBA00014183"/>
    </source>
</evidence>
<dbReference type="EMBL" id="VSWD01000011">
    <property type="protein sequence ID" value="KAK3087119.1"/>
    <property type="molecule type" value="Genomic_DNA"/>
</dbReference>
<feature type="domain" description="CRIM" evidence="25">
    <location>
        <begin position="140"/>
        <end position="268"/>
    </location>
</feature>
<evidence type="ECO:0000259" key="26">
    <source>
        <dbReference type="Pfam" id="PF16979"/>
    </source>
</evidence>
<keyword evidence="29" id="KW-1185">Reference proteome</keyword>
<evidence type="ECO:0000256" key="19">
    <source>
        <dbReference type="ARBA" id="ARBA00023228"/>
    </source>
</evidence>
<dbReference type="GO" id="GO:0031932">
    <property type="term" value="C:TORC2 complex"/>
    <property type="evidence" value="ECO:0007669"/>
    <property type="project" value="InterPro"/>
</dbReference>
<keyword evidence="12" id="KW-0963">Cytoplasm</keyword>
<proteinExistence type="inferred from homology"/>
<evidence type="ECO:0000259" key="24">
    <source>
        <dbReference type="Pfam" id="PF05422"/>
    </source>
</evidence>
<dbReference type="InterPro" id="IPR008828">
    <property type="entry name" value="Sin1/Avo1"/>
</dbReference>
<dbReference type="PANTHER" id="PTHR13335">
    <property type="entry name" value="TARGET OF RAPAMYCIN COMPLEX 2 SUBUNIT MAPKAP1"/>
    <property type="match status" value="1"/>
</dbReference>
<evidence type="ECO:0000256" key="6">
    <source>
        <dbReference type="ARBA" id="ARBA00004450"/>
    </source>
</evidence>
<comment type="similarity">
    <text evidence="9">Belongs to the SIN1 family.</text>
</comment>
<evidence type="ECO:0000256" key="8">
    <source>
        <dbReference type="ARBA" id="ARBA00004633"/>
    </source>
</evidence>
<dbReference type="InterPro" id="IPR031313">
    <property type="entry name" value="Sin1_PH_dom"/>
</dbReference>
<dbReference type="PANTHER" id="PTHR13335:SF1">
    <property type="entry name" value="TARGET OF RAPAMYCIN COMPLEX 2 SUBUNIT MAPKAP1"/>
    <property type="match status" value="1"/>
</dbReference>
<evidence type="ECO:0000256" key="23">
    <source>
        <dbReference type="SAM" id="MobiDB-lite"/>
    </source>
</evidence>
<dbReference type="GO" id="GO:0005765">
    <property type="term" value="C:lysosomal membrane"/>
    <property type="evidence" value="ECO:0007669"/>
    <property type="project" value="UniProtKB-SubCell"/>
</dbReference>
<dbReference type="GO" id="GO:0005741">
    <property type="term" value="C:mitochondrial outer membrane"/>
    <property type="evidence" value="ECO:0007669"/>
    <property type="project" value="UniProtKB-SubCell"/>
</dbReference>
<dbReference type="InterPro" id="IPR011993">
    <property type="entry name" value="PH-like_dom_sf"/>
</dbReference>
<evidence type="ECO:0000256" key="14">
    <source>
        <dbReference type="ARBA" id="ARBA00022787"/>
    </source>
</evidence>
<feature type="compositionally biased region" description="Basic residues" evidence="23">
    <location>
        <begin position="90"/>
        <end position="99"/>
    </location>
</feature>
<keyword evidence="18" id="KW-0472">Membrane</keyword>
<dbReference type="GO" id="GO:0038203">
    <property type="term" value="P:TORC2 signaling"/>
    <property type="evidence" value="ECO:0007669"/>
    <property type="project" value="TreeGrafter"/>
</dbReference>
<gene>
    <name evidence="28" type="ORF">FSP39_001919</name>
</gene>
<keyword evidence="15" id="KW-0256">Endoplasmic reticulum</keyword>
<evidence type="ECO:0000256" key="16">
    <source>
        <dbReference type="ARBA" id="ARBA00023034"/>
    </source>
</evidence>
<dbReference type="Pfam" id="PF05422">
    <property type="entry name" value="SIN1"/>
    <property type="match status" value="1"/>
</dbReference>
<feature type="domain" description="Target of rapamycin complex 2 subunit MAPKAP1-like Ras-binding" evidence="27">
    <location>
        <begin position="324"/>
        <end position="390"/>
    </location>
</feature>
<evidence type="ECO:0000256" key="15">
    <source>
        <dbReference type="ARBA" id="ARBA00022824"/>
    </source>
</evidence>